<dbReference type="GO" id="GO:0004386">
    <property type="term" value="F:helicase activity"/>
    <property type="evidence" value="ECO:0007669"/>
    <property type="project" value="UniProtKB-KW"/>
</dbReference>
<sequence length="81" mass="8363">MHLKPGLLGGISDYGLETLSTAQSKCIPAICTGHDVIIQSRASTGKTIAIIIGILQIIKQRLEGTVGWCTGTLVSISGQGA</sequence>
<dbReference type="STRING" id="1316194.A0A1Q5ULD7"/>
<dbReference type="GO" id="GO:0005524">
    <property type="term" value="F:ATP binding"/>
    <property type="evidence" value="ECO:0007669"/>
    <property type="project" value="InterPro"/>
</dbReference>
<name>A0A1Q5ULD7_9EURO</name>
<proteinExistence type="predicted"/>
<comment type="caution">
    <text evidence="2">The sequence shown here is derived from an EMBL/GenBank/DDBJ whole genome shotgun (WGS) entry which is preliminary data.</text>
</comment>
<keyword evidence="2" id="KW-0347">Helicase</keyword>
<dbReference type="AlphaFoldDB" id="A0A1Q5ULD7"/>
<dbReference type="GO" id="GO:0003676">
    <property type="term" value="F:nucleic acid binding"/>
    <property type="evidence" value="ECO:0007669"/>
    <property type="project" value="InterPro"/>
</dbReference>
<gene>
    <name evidence="2" type="ORF">PENSUB_1011</name>
</gene>
<keyword evidence="2" id="KW-0067">ATP-binding</keyword>
<protein>
    <submittedName>
        <fullName evidence="2">ATP-dependent RNA helicase fal1</fullName>
    </submittedName>
</protein>
<reference evidence="2 3" key="1">
    <citation type="submission" date="2016-10" db="EMBL/GenBank/DDBJ databases">
        <title>Genome sequence of the ascomycete fungus Penicillium subrubescens.</title>
        <authorList>
            <person name="De Vries R.P."/>
            <person name="Peng M."/>
            <person name="Dilokpimol A."/>
            <person name="Hilden K."/>
            <person name="Makela M.R."/>
            <person name="Grigoriev I."/>
            <person name="Riley R."/>
            <person name="Granchi Z."/>
        </authorList>
    </citation>
    <scope>NUCLEOTIDE SEQUENCE [LARGE SCALE GENOMIC DNA]</scope>
    <source>
        <strain evidence="2 3">CBS 132785</strain>
    </source>
</reference>
<feature type="domain" description="DEAD/DEAH-box helicase" evidence="1">
    <location>
        <begin position="21"/>
        <end position="64"/>
    </location>
</feature>
<dbReference type="InterPro" id="IPR011545">
    <property type="entry name" value="DEAD/DEAH_box_helicase_dom"/>
</dbReference>
<dbReference type="SUPFAM" id="SSF52540">
    <property type="entry name" value="P-loop containing nucleoside triphosphate hydrolases"/>
    <property type="match status" value="1"/>
</dbReference>
<keyword evidence="3" id="KW-1185">Reference proteome</keyword>
<evidence type="ECO:0000259" key="1">
    <source>
        <dbReference type="Pfam" id="PF00270"/>
    </source>
</evidence>
<keyword evidence="2" id="KW-0547">Nucleotide-binding</keyword>
<dbReference type="Proteomes" id="UP000186955">
    <property type="component" value="Unassembled WGS sequence"/>
</dbReference>
<dbReference type="EMBL" id="MNBE01000136">
    <property type="protein sequence ID" value="OKP13280.1"/>
    <property type="molecule type" value="Genomic_DNA"/>
</dbReference>
<evidence type="ECO:0000313" key="3">
    <source>
        <dbReference type="Proteomes" id="UP000186955"/>
    </source>
</evidence>
<keyword evidence="2" id="KW-0378">Hydrolase</keyword>
<dbReference type="Gene3D" id="3.40.50.300">
    <property type="entry name" value="P-loop containing nucleotide triphosphate hydrolases"/>
    <property type="match status" value="1"/>
</dbReference>
<evidence type="ECO:0000313" key="2">
    <source>
        <dbReference type="EMBL" id="OKP13280.1"/>
    </source>
</evidence>
<organism evidence="2 3">
    <name type="scientific">Penicillium subrubescens</name>
    <dbReference type="NCBI Taxonomy" id="1316194"/>
    <lineage>
        <taxon>Eukaryota</taxon>
        <taxon>Fungi</taxon>
        <taxon>Dikarya</taxon>
        <taxon>Ascomycota</taxon>
        <taxon>Pezizomycotina</taxon>
        <taxon>Eurotiomycetes</taxon>
        <taxon>Eurotiomycetidae</taxon>
        <taxon>Eurotiales</taxon>
        <taxon>Aspergillaceae</taxon>
        <taxon>Penicillium</taxon>
    </lineage>
</organism>
<dbReference type="InterPro" id="IPR027417">
    <property type="entry name" value="P-loop_NTPase"/>
</dbReference>
<accession>A0A1Q5ULD7</accession>
<dbReference type="Pfam" id="PF00270">
    <property type="entry name" value="DEAD"/>
    <property type="match status" value="1"/>
</dbReference>